<evidence type="ECO:0000256" key="4">
    <source>
        <dbReference type="ARBA" id="ARBA00022840"/>
    </source>
</evidence>
<organism evidence="9 10">
    <name type="scientific">Oleispira antarctica RB-8</name>
    <dbReference type="NCBI Taxonomy" id="698738"/>
    <lineage>
        <taxon>Bacteria</taxon>
        <taxon>Pseudomonadati</taxon>
        <taxon>Pseudomonadota</taxon>
        <taxon>Gammaproteobacteria</taxon>
        <taxon>Oceanospirillales</taxon>
        <taxon>Oceanospirillaceae</taxon>
        <taxon>Oleispira</taxon>
    </lineage>
</organism>
<dbReference type="STRING" id="698738.OLEAN_C26030"/>
<dbReference type="PROSITE" id="PS00108">
    <property type="entry name" value="PROTEIN_KINASE_ST"/>
    <property type="match status" value="1"/>
</dbReference>
<dbReference type="PATRIC" id="fig|698738.3.peg.2700"/>
<feature type="coiled-coil region" evidence="6">
    <location>
        <begin position="463"/>
        <end position="509"/>
    </location>
</feature>
<dbReference type="GO" id="GO:0004674">
    <property type="term" value="F:protein serine/threonine kinase activity"/>
    <property type="evidence" value="ECO:0007669"/>
    <property type="project" value="TreeGrafter"/>
</dbReference>
<feature type="binding site" evidence="5">
    <location>
        <position position="167"/>
    </location>
    <ligand>
        <name>ATP</name>
        <dbReference type="ChEBI" id="CHEBI:30616"/>
    </ligand>
</feature>
<dbReference type="Gene3D" id="1.10.510.10">
    <property type="entry name" value="Transferase(Phosphotransferase) domain 1"/>
    <property type="match status" value="1"/>
</dbReference>
<dbReference type="Proteomes" id="UP000032749">
    <property type="component" value="Chromosome"/>
</dbReference>
<dbReference type="PROSITE" id="PS50011">
    <property type="entry name" value="PROTEIN_KINASE_DOM"/>
    <property type="match status" value="1"/>
</dbReference>
<evidence type="ECO:0000256" key="3">
    <source>
        <dbReference type="ARBA" id="ARBA00022777"/>
    </source>
</evidence>
<evidence type="ECO:0000256" key="7">
    <source>
        <dbReference type="SAM" id="MobiDB-lite"/>
    </source>
</evidence>
<sequence length="965" mass="108295">MSDDIKNDVTSGKNQKDGTVVLKKSNSKALKSFDVDDATQLAQGKRRPTIKNEKGTNEKVLVGDRTQLRSRSISLPIIDDATQISDGISISKTDTTSTTSGASLTDAIHRTNQEVQGLKNKNRRLKIINQRFLLASKLGVGGMGTVYRAKDLRKVEAQDKNPWVAVKLLNDAFKEHPSAFIALQREAQKSQKLAHPNIVRVYDFDRDGETVFMTMELLRGEDLNHIIKRNKKGFKQEDALNIIRQVGGALAEAHKHNIVHSDFKPGNIFYTTSKVAKVFDFGIARAVSEIGTGPMALGDVNTDNRDHTMFDASTLNALTPAYASKEMHNGQDACKSDDVYALGCVAYEVLTGRHPYGKIPANKVTPKQVKLPVVEGLKRRQVKALQKSIAIERKDRYETVDAFLNDFLPERNKLGRSAKLVLAALVLALCGSGVLYYQQQQEILIKEQALIKEQQRIQEEQLASQKEIELENQRIAKERAQNRIINKAKYELDLQIEAYEKNATRLKKRLDDHAFVSSSSDSLEWQLSVGRNISSLGNVYQETDWFSEFSKENSQDYLQPIIKTAESMFDADKLAVENWLQSYYQKVSNVYLSQARDKVYIEDFSAAQKMIGLARQYDKGNQQIPATQALLTQKWEAQKSEDQEVLRQASLSSYKTKNELVTRQVDSCSEQLSVVSSSFTFDMNALQKTLAKMTRSYRLIPNDVSQGNTTHINNLGQCIRLFGETDPNAGKAVLLQAKALFPSYISELNKVNIRPFDSCSPAFAGKGRRYTCTDRLINDLTIRGPELVVVQSDTLGIYSMGKYEVTQGQMAIFCQSSGECEVPAEKDYQLPATDYSLELVDSYLQWLSKETGFSYRLPAYQEWLHAAKARNRELDINRNCQLDSRGLVKGNRLLPVDIGQANGWGLISHIGNAQEIVRDGDKYRSAGGSKLTPMESCNTLALQDYSPEDNDVTGFRVVRQMELTK</sequence>
<dbReference type="SUPFAM" id="SSF56112">
    <property type="entry name" value="Protein kinase-like (PK-like)"/>
    <property type="match status" value="1"/>
</dbReference>
<dbReference type="AlphaFoldDB" id="R4YUK8"/>
<proteinExistence type="predicted"/>
<dbReference type="OrthoDB" id="9801841at2"/>
<dbReference type="InterPro" id="IPR008271">
    <property type="entry name" value="Ser/Thr_kinase_AS"/>
</dbReference>
<name>R4YUK8_OLEAN</name>
<dbReference type="InterPro" id="IPR011009">
    <property type="entry name" value="Kinase-like_dom_sf"/>
</dbReference>
<dbReference type="GO" id="GO:0005524">
    <property type="term" value="F:ATP binding"/>
    <property type="evidence" value="ECO:0007669"/>
    <property type="project" value="UniProtKB-UniRule"/>
</dbReference>
<evidence type="ECO:0000256" key="1">
    <source>
        <dbReference type="ARBA" id="ARBA00022679"/>
    </source>
</evidence>
<dbReference type="Gene3D" id="3.90.1580.10">
    <property type="entry name" value="paralog of FGE (formylglycine-generating enzyme)"/>
    <property type="match status" value="1"/>
</dbReference>
<dbReference type="InterPro" id="IPR016187">
    <property type="entry name" value="CTDL_fold"/>
</dbReference>
<evidence type="ECO:0000313" key="10">
    <source>
        <dbReference type="Proteomes" id="UP000032749"/>
    </source>
</evidence>
<reference evidence="9 10" key="1">
    <citation type="journal article" date="2013" name="Nat. Commun.">
        <title>Genome sequence and functional genomic analysis of the oil-degrading bacterium Oleispira antarctica.</title>
        <authorList>
            <person name="Kube M."/>
            <person name="Chernikova T.N."/>
            <person name="Al-Ramahi Y."/>
            <person name="Beloqui A."/>
            <person name="Lopez-Cortez N."/>
            <person name="Guazzaroni M.E."/>
            <person name="Heipieper H.J."/>
            <person name="Klages S."/>
            <person name="Kotsyurbenko O.R."/>
            <person name="Langer I."/>
            <person name="Nechitaylo T.Y."/>
            <person name="Lunsdorf H."/>
            <person name="Fernandez M."/>
            <person name="Juarez S."/>
            <person name="Ciordia S."/>
            <person name="Singer A."/>
            <person name="Kagan O."/>
            <person name="Egorova O."/>
            <person name="Petit P.A."/>
            <person name="Stogios P."/>
            <person name="Kim Y."/>
            <person name="Tchigvintsev A."/>
            <person name="Flick R."/>
            <person name="Denaro R."/>
            <person name="Genovese M."/>
            <person name="Albar J.P."/>
            <person name="Reva O.N."/>
            <person name="Martinez-Gomariz M."/>
            <person name="Tran H."/>
            <person name="Ferrer M."/>
            <person name="Savchenko A."/>
            <person name="Yakunin A.F."/>
            <person name="Yakimov M.M."/>
            <person name="Golyshina O.V."/>
            <person name="Reinhardt R."/>
            <person name="Golyshin P.N."/>
        </authorList>
    </citation>
    <scope>NUCLEOTIDE SEQUENCE [LARGE SCALE GENOMIC DNA]</scope>
</reference>
<dbReference type="CDD" id="cd14014">
    <property type="entry name" value="STKc_PknB_like"/>
    <property type="match status" value="1"/>
</dbReference>
<dbReference type="KEGG" id="oai:OLEAN_C26030"/>
<dbReference type="SUPFAM" id="SSF56436">
    <property type="entry name" value="C-type lectin-like"/>
    <property type="match status" value="1"/>
</dbReference>
<evidence type="ECO:0000259" key="8">
    <source>
        <dbReference type="PROSITE" id="PS50011"/>
    </source>
</evidence>
<dbReference type="PANTHER" id="PTHR43289">
    <property type="entry name" value="MITOGEN-ACTIVATED PROTEIN KINASE KINASE KINASE 20-RELATED"/>
    <property type="match status" value="1"/>
</dbReference>
<dbReference type="Pfam" id="PF03781">
    <property type="entry name" value="FGE-sulfatase"/>
    <property type="match status" value="1"/>
</dbReference>
<dbReference type="HOGENOM" id="CLU_007311_0_0_6"/>
<evidence type="ECO:0000256" key="6">
    <source>
        <dbReference type="SAM" id="Coils"/>
    </source>
</evidence>
<keyword evidence="1" id="KW-0808">Transferase</keyword>
<dbReference type="InterPro" id="IPR017441">
    <property type="entry name" value="Protein_kinase_ATP_BS"/>
</dbReference>
<evidence type="ECO:0000256" key="2">
    <source>
        <dbReference type="ARBA" id="ARBA00022741"/>
    </source>
</evidence>
<keyword evidence="6" id="KW-0175">Coiled coil</keyword>
<protein>
    <recommendedName>
        <fullName evidence="8">Protein kinase domain-containing protein</fullName>
    </recommendedName>
</protein>
<dbReference type="InterPro" id="IPR042095">
    <property type="entry name" value="SUMF_sf"/>
</dbReference>
<feature type="domain" description="Protein kinase" evidence="8">
    <location>
        <begin position="132"/>
        <end position="408"/>
    </location>
</feature>
<feature type="region of interest" description="Disordered" evidence="7">
    <location>
        <begin position="1"/>
        <end position="23"/>
    </location>
</feature>
<dbReference type="InterPro" id="IPR005532">
    <property type="entry name" value="SUMF_dom"/>
</dbReference>
<dbReference type="Pfam" id="PF00069">
    <property type="entry name" value="Pkinase"/>
    <property type="match status" value="1"/>
</dbReference>
<dbReference type="PROSITE" id="PS00107">
    <property type="entry name" value="PROTEIN_KINASE_ATP"/>
    <property type="match status" value="1"/>
</dbReference>
<gene>
    <name evidence="9" type="ORF">OLEAN_C26030</name>
</gene>
<keyword evidence="10" id="KW-1185">Reference proteome</keyword>
<keyword evidence="3" id="KW-0418">Kinase</keyword>
<dbReference type="PANTHER" id="PTHR43289:SF6">
    <property type="entry name" value="SERINE_THREONINE-PROTEIN KINASE NEKL-3"/>
    <property type="match status" value="1"/>
</dbReference>
<dbReference type="Gene3D" id="3.30.200.20">
    <property type="entry name" value="Phosphorylase Kinase, domain 1"/>
    <property type="match status" value="1"/>
</dbReference>
<dbReference type="EMBL" id="FO203512">
    <property type="protein sequence ID" value="CCK76779.1"/>
    <property type="molecule type" value="Genomic_DNA"/>
</dbReference>
<evidence type="ECO:0000313" key="9">
    <source>
        <dbReference type="EMBL" id="CCK76779.1"/>
    </source>
</evidence>
<keyword evidence="2 5" id="KW-0547">Nucleotide-binding</keyword>
<evidence type="ECO:0000256" key="5">
    <source>
        <dbReference type="PROSITE-ProRule" id="PRU10141"/>
    </source>
</evidence>
<keyword evidence="4 5" id="KW-0067">ATP-binding</keyword>
<accession>R4YUK8</accession>
<dbReference type="InterPro" id="IPR000719">
    <property type="entry name" value="Prot_kinase_dom"/>
</dbReference>